<keyword evidence="1" id="KW-0812">Transmembrane</keyword>
<accession>A0A656BYC6</accession>
<reference evidence="7 8" key="1">
    <citation type="submission" date="2017-01" db="EMBL/GenBank/DDBJ databases">
        <authorList>
            <consortium name="Pathogen Informatics"/>
        </authorList>
    </citation>
    <scope>NUCLEOTIDE SEQUENCE [LARGE SCALE GENOMIC DNA]</scope>
    <source>
        <strain evidence="2 6">20003593_1361393</strain>
        <strain evidence="3 7">3626STDY6095480</strain>
        <strain evidence="8">sh1405</strain>
        <strain evidence="4">Sh1405</strain>
    </source>
</reference>
<evidence type="ECO:0000256" key="1">
    <source>
        <dbReference type="SAM" id="Phobius"/>
    </source>
</evidence>
<dbReference type="AlphaFoldDB" id="A0A656BYC6"/>
<evidence type="ECO:0000313" key="8">
    <source>
        <dbReference type="Proteomes" id="UP000188006"/>
    </source>
</evidence>
<dbReference type="EMBL" id="CXEC01000107">
    <property type="protein sequence ID" value="CSR82641.1"/>
    <property type="molecule type" value="Genomic_DNA"/>
</dbReference>
<proteinExistence type="predicted"/>
<feature type="transmembrane region" description="Helical" evidence="1">
    <location>
        <begin position="6"/>
        <end position="28"/>
    </location>
</feature>
<evidence type="ECO:0000313" key="3">
    <source>
        <dbReference type="EMBL" id="SJE16902.1"/>
    </source>
</evidence>
<organism evidence="5 9">
    <name type="scientific">Shigella sonnei</name>
    <dbReference type="NCBI Taxonomy" id="624"/>
    <lineage>
        <taxon>Bacteria</taxon>
        <taxon>Pseudomonadati</taxon>
        <taxon>Pseudomonadota</taxon>
        <taxon>Gammaproteobacteria</taxon>
        <taxon>Enterobacterales</taxon>
        <taxon>Enterobacteriaceae</taxon>
        <taxon>Shigella</taxon>
    </lineage>
</organism>
<evidence type="ECO:0000313" key="9">
    <source>
        <dbReference type="Proteomes" id="UP000251393"/>
    </source>
</evidence>
<dbReference type="Proteomes" id="UP000251393">
    <property type="component" value="Unassembled WGS sequence"/>
</dbReference>
<reference evidence="5 9" key="2">
    <citation type="submission" date="2018-06" db="EMBL/GenBank/DDBJ databases">
        <authorList>
            <consortium name="Pathogen Informatics"/>
            <person name="Doyle S."/>
        </authorList>
    </citation>
    <scope>NUCLEOTIDE SEQUENCE [LARGE SCALE GENOMIC DNA]</scope>
    <source>
        <strain evidence="5 9">4028STDY6275292</strain>
    </source>
</reference>
<evidence type="ECO:0000313" key="2">
    <source>
        <dbReference type="EMBL" id="CSR82641.1"/>
    </source>
</evidence>
<gene>
    <name evidence="2" type="ORF">ERS008175_03204</name>
    <name evidence="4" type="ORF">SAMEA1569760_03328</name>
    <name evidence="3" type="ORF">SAMEA3356023_03494</name>
    <name evidence="5" type="ORF">SAMEA3710766_04806</name>
</gene>
<keyword evidence="1" id="KW-0472">Membrane</keyword>
<evidence type="ECO:0000313" key="6">
    <source>
        <dbReference type="Proteomes" id="UP000040926"/>
    </source>
</evidence>
<evidence type="ECO:0000313" key="4">
    <source>
        <dbReference type="EMBL" id="SJH41740.1"/>
    </source>
</evidence>
<sequence>MKKCEVYFFFKYFFTLAFVLELILSLNITKANANE</sequence>
<keyword evidence="1" id="KW-1133">Transmembrane helix</keyword>
<dbReference type="EMBL" id="FUBI01000105">
    <property type="protein sequence ID" value="SJH41740.1"/>
    <property type="molecule type" value="Genomic_DNA"/>
</dbReference>
<dbReference type="Proteomes" id="UP000187717">
    <property type="component" value="Unassembled WGS sequence"/>
</dbReference>
<evidence type="ECO:0000313" key="5">
    <source>
        <dbReference type="EMBL" id="SRR29280.1"/>
    </source>
</evidence>
<dbReference type="EMBL" id="UDYI01000307">
    <property type="protein sequence ID" value="SRR29280.1"/>
    <property type="molecule type" value="Genomic_DNA"/>
</dbReference>
<comment type="caution">
    <text evidence="5">The sequence shown here is derived from an EMBL/GenBank/DDBJ whole genome shotgun (WGS) entry which is preliminary data.</text>
</comment>
<dbReference type="Proteomes" id="UP000188006">
    <property type="component" value="Unassembled WGS sequence"/>
</dbReference>
<name>A0A656BYC6_SHISO</name>
<dbReference type="EMBL" id="FTXV01000117">
    <property type="protein sequence ID" value="SJE16902.1"/>
    <property type="molecule type" value="Genomic_DNA"/>
</dbReference>
<protein>
    <submittedName>
        <fullName evidence="5">Uncharacterized protein</fullName>
    </submittedName>
</protein>
<dbReference type="Proteomes" id="UP000040926">
    <property type="component" value="Unassembled WGS sequence"/>
</dbReference>
<evidence type="ECO:0000313" key="7">
    <source>
        <dbReference type="Proteomes" id="UP000187717"/>
    </source>
</evidence>